<proteinExistence type="predicted"/>
<sequence length="45" mass="4828">MAATKCGSTTTAGERYEIPLLPAFHSCSTAVHLLMVKIGDAKRLH</sequence>
<dbReference type="Proteomes" id="UP000053766">
    <property type="component" value="Unassembled WGS sequence"/>
</dbReference>
<dbReference type="AlphaFoldDB" id="A0A0D8XBN1"/>
<reference evidence="1 2" key="1">
    <citation type="submission" date="2013-11" db="EMBL/GenBank/DDBJ databases">
        <title>Draft genome of the bovine lungworm Dictyocaulus viviparus.</title>
        <authorList>
            <person name="Mitreva M."/>
        </authorList>
    </citation>
    <scope>NUCLEOTIDE SEQUENCE [LARGE SCALE GENOMIC DNA]</scope>
    <source>
        <strain evidence="1 2">HannoverDv2000</strain>
    </source>
</reference>
<protein>
    <submittedName>
        <fullName evidence="1">Uncharacterized protein</fullName>
    </submittedName>
</protein>
<organism evidence="1 2">
    <name type="scientific">Dictyocaulus viviparus</name>
    <name type="common">Bovine lungworm</name>
    <dbReference type="NCBI Taxonomy" id="29172"/>
    <lineage>
        <taxon>Eukaryota</taxon>
        <taxon>Metazoa</taxon>
        <taxon>Ecdysozoa</taxon>
        <taxon>Nematoda</taxon>
        <taxon>Chromadorea</taxon>
        <taxon>Rhabditida</taxon>
        <taxon>Rhabditina</taxon>
        <taxon>Rhabditomorpha</taxon>
        <taxon>Strongyloidea</taxon>
        <taxon>Metastrongylidae</taxon>
        <taxon>Dictyocaulus</taxon>
    </lineage>
</organism>
<dbReference type="EMBL" id="KN716722">
    <property type="protein sequence ID" value="KJH42025.1"/>
    <property type="molecule type" value="Genomic_DNA"/>
</dbReference>
<gene>
    <name evidence="1" type="ORF">DICVIV_11998</name>
</gene>
<reference evidence="2" key="2">
    <citation type="journal article" date="2016" name="Sci. Rep.">
        <title>Dictyocaulus viviparus genome, variome and transcriptome elucidate lungworm biology and support future intervention.</title>
        <authorList>
            <person name="McNulty S.N."/>
            <person name="Strube C."/>
            <person name="Rosa B.A."/>
            <person name="Martin J.C."/>
            <person name="Tyagi R."/>
            <person name="Choi Y.J."/>
            <person name="Wang Q."/>
            <person name="Hallsworth Pepin K."/>
            <person name="Zhang X."/>
            <person name="Ozersky P."/>
            <person name="Wilson R.K."/>
            <person name="Sternberg P.W."/>
            <person name="Gasser R.B."/>
            <person name="Mitreva M."/>
        </authorList>
    </citation>
    <scope>NUCLEOTIDE SEQUENCE [LARGE SCALE GENOMIC DNA]</scope>
    <source>
        <strain evidence="2">HannoverDv2000</strain>
    </source>
</reference>
<keyword evidence="2" id="KW-1185">Reference proteome</keyword>
<evidence type="ECO:0000313" key="2">
    <source>
        <dbReference type="Proteomes" id="UP000053766"/>
    </source>
</evidence>
<name>A0A0D8XBN1_DICVI</name>
<evidence type="ECO:0000313" key="1">
    <source>
        <dbReference type="EMBL" id="KJH42025.1"/>
    </source>
</evidence>
<accession>A0A0D8XBN1</accession>